<protein>
    <submittedName>
        <fullName evidence="2">Uncharacterized protein</fullName>
    </submittedName>
</protein>
<keyword evidence="1" id="KW-0472">Membrane</keyword>
<evidence type="ECO:0000313" key="2">
    <source>
        <dbReference type="EMBL" id="UWX75437.1"/>
    </source>
</evidence>
<evidence type="ECO:0000256" key="1">
    <source>
        <dbReference type="SAM" id="Phobius"/>
    </source>
</evidence>
<accession>A0AB38U638</accession>
<dbReference type="EMBL" id="CP104217">
    <property type="protein sequence ID" value="UWX75437.1"/>
    <property type="molecule type" value="Genomic_DNA"/>
</dbReference>
<dbReference type="AlphaFoldDB" id="A0AB38U638"/>
<evidence type="ECO:0000313" key="3">
    <source>
        <dbReference type="Proteomes" id="UP001059745"/>
    </source>
</evidence>
<geneLocation type="plasmid" evidence="2 3">
    <name>unnamed2</name>
</geneLocation>
<organism evidence="2 3">
    <name type="scientific">Burkholderia gladioli</name>
    <name type="common">Pseudomonas marginata</name>
    <name type="synonym">Phytomonas marginata</name>
    <dbReference type="NCBI Taxonomy" id="28095"/>
    <lineage>
        <taxon>Bacteria</taxon>
        <taxon>Pseudomonadati</taxon>
        <taxon>Pseudomonadota</taxon>
        <taxon>Betaproteobacteria</taxon>
        <taxon>Burkholderiales</taxon>
        <taxon>Burkholderiaceae</taxon>
        <taxon>Burkholderia</taxon>
    </lineage>
</organism>
<name>A0AB38U638_BURGA</name>
<reference evidence="2" key="1">
    <citation type="submission" date="2022-09" db="EMBL/GenBank/DDBJ databases">
        <title>Genomic of Burkholderia gladioli.</title>
        <authorList>
            <person name="Wu H."/>
        </authorList>
    </citation>
    <scope>NUCLEOTIDE SEQUENCE</scope>
    <source>
        <strain evidence="2">ZN-S4</strain>
        <plasmid evidence="2">unnamed2</plasmid>
    </source>
</reference>
<sequence length="322" mass="36189">MDLQRPLRGGELRDPGHIKRCSLVRCTAVQKAFKSDSGDVRTQRPTMSIRDRIVQRALSIAAQKISPDAIPTGGPRVRERDYFLARLAFDDDGTQFFVAGIQAAGLKVLGLDSATDRFSVSGVLPWNEATKAHITICTFYRQYEHETRSPGLFVLAQLIRWPKISVELDDLAQSLFNWTRLKRHSRISILRKLVAFTLSSEREYISAISLTGERKRAIHHPGWKEALSRNKNLLDGLVDEGLAVKKDFNRYRSTGHAQARLDEHRRAAISAWLKGGVLLVGAVWAIFIFAVPNWATVKGWLKPVAEAVSDHTSKRSIPDTKQ</sequence>
<gene>
    <name evidence="2" type="ORF">NYZ96_36060</name>
</gene>
<dbReference type="Proteomes" id="UP001059745">
    <property type="component" value="Plasmid unnamed2"/>
</dbReference>
<proteinExistence type="predicted"/>
<feature type="transmembrane region" description="Helical" evidence="1">
    <location>
        <begin position="271"/>
        <end position="291"/>
    </location>
</feature>
<keyword evidence="1" id="KW-0812">Transmembrane</keyword>
<keyword evidence="1" id="KW-1133">Transmembrane helix</keyword>
<keyword evidence="2" id="KW-0614">Plasmid</keyword>
<dbReference type="RefSeq" id="WP_164465435.1">
    <property type="nucleotide sequence ID" value="NZ_CADEXJ010000019.1"/>
</dbReference>